<evidence type="ECO:0008006" key="4">
    <source>
        <dbReference type="Google" id="ProtNLM"/>
    </source>
</evidence>
<feature type="compositionally biased region" description="Polar residues" evidence="1">
    <location>
        <begin position="10"/>
        <end position="20"/>
    </location>
</feature>
<dbReference type="AlphaFoldDB" id="A0A371EF30"/>
<feature type="region of interest" description="Disordered" evidence="1">
    <location>
        <begin position="1"/>
        <end position="79"/>
    </location>
</feature>
<dbReference type="EMBL" id="QJKJ01014301">
    <property type="protein sequence ID" value="RDX64616.1"/>
    <property type="molecule type" value="Genomic_DNA"/>
</dbReference>
<reference evidence="2" key="1">
    <citation type="submission" date="2018-05" db="EMBL/GenBank/DDBJ databases">
        <title>Draft genome of Mucuna pruriens seed.</title>
        <authorList>
            <person name="Nnadi N.E."/>
            <person name="Vos R."/>
            <person name="Hasami M.H."/>
            <person name="Devisetty U.K."/>
            <person name="Aguiy J.C."/>
        </authorList>
    </citation>
    <scope>NUCLEOTIDE SEQUENCE [LARGE SCALE GENOMIC DNA]</scope>
    <source>
        <strain evidence="2">JCA_2017</strain>
    </source>
</reference>
<feature type="non-terminal residue" evidence="2">
    <location>
        <position position="1"/>
    </location>
</feature>
<dbReference type="OrthoDB" id="778454at2759"/>
<keyword evidence="3" id="KW-1185">Reference proteome</keyword>
<gene>
    <name evidence="2" type="ORF">CR513_56806</name>
</gene>
<dbReference type="Proteomes" id="UP000257109">
    <property type="component" value="Unassembled WGS sequence"/>
</dbReference>
<evidence type="ECO:0000313" key="2">
    <source>
        <dbReference type="EMBL" id="RDX64616.1"/>
    </source>
</evidence>
<accession>A0A371EF30</accession>
<proteinExistence type="predicted"/>
<evidence type="ECO:0000313" key="3">
    <source>
        <dbReference type="Proteomes" id="UP000257109"/>
    </source>
</evidence>
<organism evidence="2 3">
    <name type="scientific">Mucuna pruriens</name>
    <name type="common">Velvet bean</name>
    <name type="synonym">Dolichos pruriens</name>
    <dbReference type="NCBI Taxonomy" id="157652"/>
    <lineage>
        <taxon>Eukaryota</taxon>
        <taxon>Viridiplantae</taxon>
        <taxon>Streptophyta</taxon>
        <taxon>Embryophyta</taxon>
        <taxon>Tracheophyta</taxon>
        <taxon>Spermatophyta</taxon>
        <taxon>Magnoliopsida</taxon>
        <taxon>eudicotyledons</taxon>
        <taxon>Gunneridae</taxon>
        <taxon>Pentapetalae</taxon>
        <taxon>rosids</taxon>
        <taxon>fabids</taxon>
        <taxon>Fabales</taxon>
        <taxon>Fabaceae</taxon>
        <taxon>Papilionoideae</taxon>
        <taxon>50 kb inversion clade</taxon>
        <taxon>NPAAA clade</taxon>
        <taxon>indigoferoid/millettioid clade</taxon>
        <taxon>Phaseoleae</taxon>
        <taxon>Mucuna</taxon>
    </lineage>
</organism>
<comment type="caution">
    <text evidence="2">The sequence shown here is derived from an EMBL/GenBank/DDBJ whole genome shotgun (WGS) entry which is preliminary data.</text>
</comment>
<evidence type="ECO:0000256" key="1">
    <source>
        <dbReference type="SAM" id="MobiDB-lite"/>
    </source>
</evidence>
<name>A0A371EF30_MUCPR</name>
<sequence length="170" mass="19449">MDEADEQAIGSENNPSQTIPNPKGGVGAITLQSGKEFRQQSTPQQMLRPISSESELGADSQVQQQARSVPLPFPAQTIPTRRSKTDEDLLKLFKRVEINIPFLDTIKQIPKYAKFLKELCMHKRKKLKGGFDVYPHQFYLSRKSKHLYELIDSLPLHSTRNKQVDIQKYL</sequence>
<protein>
    <recommendedName>
        <fullName evidence="4">Retrotransposon gag protein</fullName>
    </recommendedName>
</protein>